<organism evidence="2 3">
    <name type="scientific">Natrinema ejinorense</name>
    <dbReference type="NCBI Taxonomy" id="373386"/>
    <lineage>
        <taxon>Archaea</taxon>
        <taxon>Methanobacteriati</taxon>
        <taxon>Methanobacteriota</taxon>
        <taxon>Stenosarchaea group</taxon>
        <taxon>Halobacteria</taxon>
        <taxon>Halobacteriales</taxon>
        <taxon>Natrialbaceae</taxon>
        <taxon>Natrinema</taxon>
    </lineage>
</organism>
<reference evidence="2 3" key="1">
    <citation type="submission" date="2017-09" db="EMBL/GenBank/DDBJ databases">
        <title>Genome sequences of Natrinema ejinorence JCM 13890T.</title>
        <authorList>
            <person name="Roh S.W."/>
            <person name="Kim Y.B."/>
            <person name="Kim J.Y."/>
        </authorList>
    </citation>
    <scope>NUCLEOTIDE SEQUENCE [LARGE SCALE GENOMIC DNA]</scope>
    <source>
        <strain evidence="2 3">JCM 13890</strain>
    </source>
</reference>
<gene>
    <name evidence="2" type="ORF">CP557_02190</name>
</gene>
<dbReference type="Proteomes" id="UP000219689">
    <property type="component" value="Unassembled WGS sequence"/>
</dbReference>
<keyword evidence="1" id="KW-0472">Membrane</keyword>
<keyword evidence="3" id="KW-1185">Reference proteome</keyword>
<keyword evidence="1" id="KW-0812">Transmembrane</keyword>
<sequence>MEIAIEIGVDVKFDLDVATSGSRWRSAMRRQLVQEWIVQDRCACDDCSVENFVRLRALAVCVAPAIALLVALHVIGVPAPVFVAVPFVVVLGTVEWIGPAIKEAVPSECQAGEMGQDAPMSGVEFTAFLTAIVFLIAVQQGSSQIFLASAIAFVTFMIEASGLLEEETSGVDA</sequence>
<feature type="transmembrane region" description="Helical" evidence="1">
    <location>
        <begin position="57"/>
        <end position="75"/>
    </location>
</feature>
<name>A0A2A5QRI1_9EURY</name>
<dbReference type="EMBL" id="NXNI01000001">
    <property type="protein sequence ID" value="PCR89450.1"/>
    <property type="molecule type" value="Genomic_DNA"/>
</dbReference>
<keyword evidence="1" id="KW-1133">Transmembrane helix</keyword>
<protein>
    <submittedName>
        <fullName evidence="2">Uncharacterized protein</fullName>
    </submittedName>
</protein>
<evidence type="ECO:0000313" key="3">
    <source>
        <dbReference type="Proteomes" id="UP000219689"/>
    </source>
</evidence>
<accession>A0A2A5QRI1</accession>
<feature type="transmembrane region" description="Helical" evidence="1">
    <location>
        <begin position="145"/>
        <end position="164"/>
    </location>
</feature>
<evidence type="ECO:0000256" key="1">
    <source>
        <dbReference type="SAM" id="Phobius"/>
    </source>
</evidence>
<dbReference type="AlphaFoldDB" id="A0A2A5QRI1"/>
<evidence type="ECO:0000313" key="2">
    <source>
        <dbReference type="EMBL" id="PCR89450.1"/>
    </source>
</evidence>
<comment type="caution">
    <text evidence="2">The sequence shown here is derived from an EMBL/GenBank/DDBJ whole genome shotgun (WGS) entry which is preliminary data.</text>
</comment>
<feature type="transmembrane region" description="Helical" evidence="1">
    <location>
        <begin position="122"/>
        <end position="139"/>
    </location>
</feature>
<proteinExistence type="predicted"/>